<name>A0A9X3XRN7_9CLOT</name>
<feature type="domain" description="Tail sheath protein C-terminal" evidence="3">
    <location>
        <begin position="245"/>
        <end position="344"/>
    </location>
</feature>
<dbReference type="AlphaFoldDB" id="A0A9X3XRN7"/>
<proteinExistence type="inferred from homology"/>
<dbReference type="InterPro" id="IPR020287">
    <property type="entry name" value="Tail_sheath_C"/>
</dbReference>
<dbReference type="Proteomes" id="UP001141183">
    <property type="component" value="Unassembled WGS sequence"/>
</dbReference>
<dbReference type="Gene3D" id="3.30.360.90">
    <property type="match status" value="1"/>
</dbReference>
<keyword evidence="5" id="KW-1185">Reference proteome</keyword>
<dbReference type="InterPro" id="IPR035089">
    <property type="entry name" value="Phage_sheath_subtilisin"/>
</dbReference>
<dbReference type="Gene3D" id="3.30.1370.220">
    <property type="match status" value="1"/>
</dbReference>
<dbReference type="Gene3D" id="3.40.50.11790">
    <property type="match status" value="1"/>
</dbReference>
<dbReference type="RefSeq" id="WP_272470773.1">
    <property type="nucleotide sequence ID" value="NZ_JAMRYU010000032.1"/>
</dbReference>
<comment type="similarity">
    <text evidence="1">Belongs to the myoviridae tail sheath protein family.</text>
</comment>
<evidence type="ECO:0000259" key="3">
    <source>
        <dbReference type="Pfam" id="PF17482"/>
    </source>
</evidence>
<evidence type="ECO:0000313" key="5">
    <source>
        <dbReference type="Proteomes" id="UP001141183"/>
    </source>
</evidence>
<dbReference type="Gene3D" id="3.30.1490.360">
    <property type="match status" value="1"/>
</dbReference>
<evidence type="ECO:0000313" key="4">
    <source>
        <dbReference type="EMBL" id="MDC4242434.1"/>
    </source>
</evidence>
<reference evidence="4" key="1">
    <citation type="submission" date="2022-05" db="EMBL/GenBank/DDBJ databases">
        <title>Draft genome sequence of Clostridium tertium strain CP3 isolated from Peru.</title>
        <authorList>
            <person name="Hurtado R."/>
            <person name="Lima L."/>
            <person name="Sousa T."/>
            <person name="Jaiswal A.K."/>
            <person name="Tiwari S."/>
            <person name="Maturrano L."/>
            <person name="Brenig B."/>
            <person name="Azevedo V."/>
        </authorList>
    </citation>
    <scope>NUCLEOTIDE SEQUENCE</scope>
    <source>
        <strain evidence="4">CP3</strain>
    </source>
</reference>
<evidence type="ECO:0000259" key="2">
    <source>
        <dbReference type="Pfam" id="PF04984"/>
    </source>
</evidence>
<dbReference type="Pfam" id="PF17482">
    <property type="entry name" value="Phage_sheath_1C"/>
    <property type="match status" value="1"/>
</dbReference>
<evidence type="ECO:0000256" key="1">
    <source>
        <dbReference type="ARBA" id="ARBA00008005"/>
    </source>
</evidence>
<gene>
    <name evidence="4" type="ORF">NE398_20085</name>
</gene>
<comment type="caution">
    <text evidence="4">The sequence shown here is derived from an EMBL/GenBank/DDBJ whole genome shotgun (WGS) entry which is preliminary data.</text>
</comment>
<protein>
    <submittedName>
        <fullName evidence="4">Phage tail sheath subtilisin-like domain-containing protein</fullName>
    </submittedName>
</protein>
<feature type="domain" description="Tail sheath protein subtilisin-like" evidence="2">
    <location>
        <begin position="96"/>
        <end position="237"/>
    </location>
</feature>
<dbReference type="Pfam" id="PF04984">
    <property type="entry name" value="Phage_sheath_1"/>
    <property type="match status" value="1"/>
</dbReference>
<organism evidence="4 5">
    <name type="scientific">Clostridium tertium</name>
    <dbReference type="NCBI Taxonomy" id="1559"/>
    <lineage>
        <taxon>Bacteria</taxon>
        <taxon>Bacillati</taxon>
        <taxon>Bacillota</taxon>
        <taxon>Clostridia</taxon>
        <taxon>Eubacteriales</taxon>
        <taxon>Clostridiaceae</taxon>
        <taxon>Clostridium</taxon>
    </lineage>
</organism>
<sequence length="345" mass="38049">MGGTWTNQDKILPGAYINFKTNSPLSITPKERGIVVILQKLSVGIAHDIYEVTATTDNYPEGIQKNDKIVVNEALKGASKVLLYNLGNEEEITEVLTAALIKLRTVNFNVMAYPNASEQDKGTIKTWITSMRDEEGIKIQGVFANLKADYEAIINVVQGVTLSDGTKLTAEQVTAYVAGITAGASINKSNTGLKYDGAIDVTPRMTRTEMETAIKEGKYIFKVDSAQNVTTLYDINSLTTVGENKNNSFKKNRTIRTLDGINNDTVNIFESNYIGNINNNTDGRSLLRSAYIEYFNLIQNLNAIQNFTAEDVEVLEGKDKEAVVINCNIQTVDSVEKMYITINLS</sequence>
<dbReference type="EMBL" id="JAMRYU010000032">
    <property type="protein sequence ID" value="MDC4242434.1"/>
    <property type="molecule type" value="Genomic_DNA"/>
</dbReference>
<accession>A0A9X3XRN7</accession>